<proteinExistence type="predicted"/>
<dbReference type="InterPro" id="IPR052929">
    <property type="entry name" value="RNase_H-like_EbsB-rel"/>
</dbReference>
<evidence type="ECO:0000313" key="3">
    <source>
        <dbReference type="Proteomes" id="UP001341840"/>
    </source>
</evidence>
<dbReference type="InterPro" id="IPR012337">
    <property type="entry name" value="RNaseH-like_sf"/>
</dbReference>
<keyword evidence="3" id="KW-1185">Reference proteome</keyword>
<gene>
    <name evidence="2" type="ORF">PIB30_095769</name>
</gene>
<dbReference type="InterPro" id="IPR044730">
    <property type="entry name" value="RNase_H-like_dom_plant"/>
</dbReference>
<evidence type="ECO:0000259" key="1">
    <source>
        <dbReference type="Pfam" id="PF13456"/>
    </source>
</evidence>
<feature type="domain" description="RNase H type-1" evidence="1">
    <location>
        <begin position="85"/>
        <end position="149"/>
    </location>
</feature>
<dbReference type="CDD" id="cd06222">
    <property type="entry name" value="RNase_H_like"/>
    <property type="match status" value="1"/>
</dbReference>
<name>A0ABU6QW06_9FABA</name>
<sequence>MLEKIEKGRRGLFLCCLYAIWLERNKLLFENVEGSPESTAKKALEVFAEVEAARISAHTQSQDSNQGDLMAELWTTPKPGRYKLNVDAAVLNGDKSGVGAVIRDEEGVVVGAATLEIDASLTIREAEAMAVYLGINFALYCCFFDIEIELMSVLQSASHGAVYKVGDSAGWTIIGNVDYKAWASPKNFHVKKNYCTLNPSLPDC</sequence>
<dbReference type="PANTHER" id="PTHR47074">
    <property type="entry name" value="BNAC02G40300D PROTEIN"/>
    <property type="match status" value="1"/>
</dbReference>
<dbReference type="Gene3D" id="2.60.40.420">
    <property type="entry name" value="Cupredoxins - blue copper proteins"/>
    <property type="match status" value="1"/>
</dbReference>
<evidence type="ECO:0000313" key="2">
    <source>
        <dbReference type="EMBL" id="MED6115968.1"/>
    </source>
</evidence>
<dbReference type="InterPro" id="IPR008972">
    <property type="entry name" value="Cupredoxin"/>
</dbReference>
<dbReference type="EMBL" id="JASCZI010002213">
    <property type="protein sequence ID" value="MED6115968.1"/>
    <property type="molecule type" value="Genomic_DNA"/>
</dbReference>
<dbReference type="SUPFAM" id="SSF53098">
    <property type="entry name" value="Ribonuclease H-like"/>
    <property type="match status" value="1"/>
</dbReference>
<dbReference type="Pfam" id="PF13456">
    <property type="entry name" value="RVT_3"/>
    <property type="match status" value="1"/>
</dbReference>
<accession>A0ABU6QW06</accession>
<protein>
    <recommendedName>
        <fullName evidence="1">RNase H type-1 domain-containing protein</fullName>
    </recommendedName>
</protein>
<reference evidence="2 3" key="1">
    <citation type="journal article" date="2023" name="Plants (Basel)">
        <title>Bridging the Gap: Combining Genomics and Transcriptomics Approaches to Understand Stylosanthes scabra, an Orphan Legume from the Brazilian Caatinga.</title>
        <authorList>
            <person name="Ferreira-Neto J.R.C."/>
            <person name="da Silva M.D."/>
            <person name="Binneck E."/>
            <person name="de Melo N.F."/>
            <person name="da Silva R.H."/>
            <person name="de Melo A.L.T.M."/>
            <person name="Pandolfi V."/>
            <person name="Bustamante F.O."/>
            <person name="Brasileiro-Vidal A.C."/>
            <person name="Benko-Iseppon A.M."/>
        </authorList>
    </citation>
    <scope>NUCLEOTIDE SEQUENCE [LARGE SCALE GENOMIC DNA]</scope>
    <source>
        <tissue evidence="2">Leaves</tissue>
    </source>
</reference>
<dbReference type="Proteomes" id="UP001341840">
    <property type="component" value="Unassembled WGS sequence"/>
</dbReference>
<organism evidence="2 3">
    <name type="scientific">Stylosanthes scabra</name>
    <dbReference type="NCBI Taxonomy" id="79078"/>
    <lineage>
        <taxon>Eukaryota</taxon>
        <taxon>Viridiplantae</taxon>
        <taxon>Streptophyta</taxon>
        <taxon>Embryophyta</taxon>
        <taxon>Tracheophyta</taxon>
        <taxon>Spermatophyta</taxon>
        <taxon>Magnoliopsida</taxon>
        <taxon>eudicotyledons</taxon>
        <taxon>Gunneridae</taxon>
        <taxon>Pentapetalae</taxon>
        <taxon>rosids</taxon>
        <taxon>fabids</taxon>
        <taxon>Fabales</taxon>
        <taxon>Fabaceae</taxon>
        <taxon>Papilionoideae</taxon>
        <taxon>50 kb inversion clade</taxon>
        <taxon>dalbergioids sensu lato</taxon>
        <taxon>Dalbergieae</taxon>
        <taxon>Pterocarpus clade</taxon>
        <taxon>Stylosanthes</taxon>
    </lineage>
</organism>
<comment type="caution">
    <text evidence="2">The sequence shown here is derived from an EMBL/GenBank/DDBJ whole genome shotgun (WGS) entry which is preliminary data.</text>
</comment>
<dbReference type="InterPro" id="IPR002156">
    <property type="entry name" value="RNaseH_domain"/>
</dbReference>
<dbReference type="PANTHER" id="PTHR47074:SF11">
    <property type="entry name" value="REVERSE TRANSCRIPTASE-LIKE PROTEIN"/>
    <property type="match status" value="1"/>
</dbReference>